<evidence type="ECO:0000313" key="6">
    <source>
        <dbReference type="Proteomes" id="UP000002640"/>
    </source>
</evidence>
<organism evidence="5 6">
    <name type="scientific">Phytophthora sojae (strain P6497)</name>
    <name type="common">Soybean stem and root rot agent</name>
    <name type="synonym">Phytophthora megasperma f. sp. glycines</name>
    <dbReference type="NCBI Taxonomy" id="1094619"/>
    <lineage>
        <taxon>Eukaryota</taxon>
        <taxon>Sar</taxon>
        <taxon>Stramenopiles</taxon>
        <taxon>Oomycota</taxon>
        <taxon>Peronosporomycetes</taxon>
        <taxon>Peronosporales</taxon>
        <taxon>Peronosporaceae</taxon>
        <taxon>Phytophthora</taxon>
    </lineage>
</organism>
<evidence type="ECO:0000256" key="1">
    <source>
        <dbReference type="ARBA" id="ARBA00022737"/>
    </source>
</evidence>
<evidence type="ECO:0000256" key="4">
    <source>
        <dbReference type="SAM" id="MobiDB-lite"/>
    </source>
</evidence>
<keyword evidence="6" id="KW-1185">Reference proteome</keyword>
<dbReference type="STRING" id="1094619.G4ZPQ6"/>
<dbReference type="InterPro" id="IPR002110">
    <property type="entry name" value="Ankyrin_rpt"/>
</dbReference>
<dbReference type="OMA" id="GHLRNQY"/>
<dbReference type="Pfam" id="PF00023">
    <property type="entry name" value="Ank"/>
    <property type="match status" value="1"/>
</dbReference>
<dbReference type="RefSeq" id="XP_009529595.1">
    <property type="nucleotide sequence ID" value="XM_009531300.1"/>
</dbReference>
<dbReference type="InParanoid" id="G4ZPQ6"/>
<proteinExistence type="predicted"/>
<evidence type="ECO:0000313" key="5">
    <source>
        <dbReference type="EMBL" id="EGZ15846.1"/>
    </source>
</evidence>
<evidence type="ECO:0000256" key="3">
    <source>
        <dbReference type="PROSITE-ProRule" id="PRU00023"/>
    </source>
</evidence>
<accession>G4ZPQ6</accession>
<dbReference type="InterPro" id="IPR036770">
    <property type="entry name" value="Ankyrin_rpt-contain_sf"/>
</dbReference>
<dbReference type="Proteomes" id="UP000002640">
    <property type="component" value="Unassembled WGS sequence"/>
</dbReference>
<dbReference type="KEGG" id="psoj:PHYSODRAFT_546562"/>
<evidence type="ECO:0000256" key="2">
    <source>
        <dbReference type="ARBA" id="ARBA00023043"/>
    </source>
</evidence>
<keyword evidence="2 3" id="KW-0040">ANK repeat</keyword>
<feature type="repeat" description="ANK" evidence="3">
    <location>
        <begin position="316"/>
        <end position="348"/>
    </location>
</feature>
<dbReference type="EMBL" id="JH159155">
    <property type="protein sequence ID" value="EGZ15846.1"/>
    <property type="molecule type" value="Genomic_DNA"/>
</dbReference>
<keyword evidence="1" id="KW-0677">Repeat</keyword>
<dbReference type="SUPFAM" id="SSF48403">
    <property type="entry name" value="Ankyrin repeat"/>
    <property type="match status" value="1"/>
</dbReference>
<sequence>MKARRDEVRAAKAAEKDGKAVGNAPTSTWKPTRSLPSIYARFDDLGGEELQLLANRLQAGNTSSQTQLNLRGKYHARYMKDAYPIAGSQLTLEKQREMEVAAKKKLLLSDAASLAERSSYSSQKKGGVLSLGLDRAHGRSKQEHYVGKLTTHLKGEQEQVRRSRAERQIRLCEVQHREGMEQFWRLMHASPKREVIAWLKFHSFLDVNVPVRLALKDNASEIVVYEDRTLGLTPLMAACRALCVELVRCLLDHGTVVWLSTANGDTALHFLWRNWTLGTTDSVKDVAALILRSQHVQEIIKDLIARGCDVNAQNAFGETALQFCSRYGLHDCAKLLLANGADPFICDRKGVSAVQYARDHNYESLYQLLLHYNTIEQVRFKEKERQETATLLNRKRGALAATWSQTPEHFFTKLKVEQERAGHLRNQYVDCRGQVIVCCDDDD</sequence>
<protein>
    <submittedName>
        <fullName evidence="5">Uncharacterized protein</fullName>
    </submittedName>
</protein>
<dbReference type="SMART" id="SM00248">
    <property type="entry name" value="ANK"/>
    <property type="match status" value="3"/>
</dbReference>
<dbReference type="PROSITE" id="PS50088">
    <property type="entry name" value="ANK_REPEAT"/>
    <property type="match status" value="1"/>
</dbReference>
<dbReference type="AlphaFoldDB" id="G4ZPQ6"/>
<dbReference type="Gene3D" id="1.25.40.20">
    <property type="entry name" value="Ankyrin repeat-containing domain"/>
    <property type="match status" value="1"/>
</dbReference>
<gene>
    <name evidence="5" type="ORF">PHYSODRAFT_546562</name>
</gene>
<dbReference type="PANTHER" id="PTHR24173:SF74">
    <property type="entry name" value="ANKYRIN REPEAT DOMAIN-CONTAINING PROTEIN 16"/>
    <property type="match status" value="1"/>
</dbReference>
<dbReference type="SMR" id="G4ZPQ6"/>
<feature type="compositionally biased region" description="Basic and acidic residues" evidence="4">
    <location>
        <begin position="1"/>
        <end position="19"/>
    </location>
</feature>
<dbReference type="Pfam" id="PF12796">
    <property type="entry name" value="Ank_2"/>
    <property type="match status" value="1"/>
</dbReference>
<feature type="region of interest" description="Disordered" evidence="4">
    <location>
        <begin position="1"/>
        <end position="29"/>
    </location>
</feature>
<dbReference type="GeneID" id="20662603"/>
<name>G4ZPQ6_PHYSP</name>
<reference evidence="5 6" key="1">
    <citation type="journal article" date="2006" name="Science">
        <title>Phytophthora genome sequences uncover evolutionary origins and mechanisms of pathogenesis.</title>
        <authorList>
            <person name="Tyler B.M."/>
            <person name="Tripathy S."/>
            <person name="Zhang X."/>
            <person name="Dehal P."/>
            <person name="Jiang R.H."/>
            <person name="Aerts A."/>
            <person name="Arredondo F.D."/>
            <person name="Baxter L."/>
            <person name="Bensasson D."/>
            <person name="Beynon J.L."/>
            <person name="Chapman J."/>
            <person name="Damasceno C.M."/>
            <person name="Dorrance A.E."/>
            <person name="Dou D."/>
            <person name="Dickerman A.W."/>
            <person name="Dubchak I.L."/>
            <person name="Garbelotto M."/>
            <person name="Gijzen M."/>
            <person name="Gordon S.G."/>
            <person name="Govers F."/>
            <person name="Grunwald N.J."/>
            <person name="Huang W."/>
            <person name="Ivors K.L."/>
            <person name="Jones R.W."/>
            <person name="Kamoun S."/>
            <person name="Krampis K."/>
            <person name="Lamour K.H."/>
            <person name="Lee M.K."/>
            <person name="McDonald W.H."/>
            <person name="Medina M."/>
            <person name="Meijer H.J."/>
            <person name="Nordberg E.K."/>
            <person name="Maclean D.J."/>
            <person name="Ospina-Giraldo M.D."/>
            <person name="Morris P.F."/>
            <person name="Phuntumart V."/>
            <person name="Putnam N.H."/>
            <person name="Rash S."/>
            <person name="Rose J.K."/>
            <person name="Sakihama Y."/>
            <person name="Salamov A.A."/>
            <person name="Savidor A."/>
            <person name="Scheuring C.F."/>
            <person name="Smith B.M."/>
            <person name="Sobral B.W."/>
            <person name="Terry A."/>
            <person name="Torto-Alalibo T.A."/>
            <person name="Win J."/>
            <person name="Xu Z."/>
            <person name="Zhang H."/>
            <person name="Grigoriev I.V."/>
            <person name="Rokhsar D.S."/>
            <person name="Boore J.L."/>
        </authorList>
    </citation>
    <scope>NUCLEOTIDE SEQUENCE [LARGE SCALE GENOMIC DNA]</scope>
    <source>
        <strain evidence="5 6">P6497</strain>
    </source>
</reference>
<dbReference type="PANTHER" id="PTHR24173">
    <property type="entry name" value="ANKYRIN REPEAT CONTAINING"/>
    <property type="match status" value="1"/>
</dbReference>